<keyword evidence="1" id="KW-0805">Transcription regulation</keyword>
<dbReference type="PANTHER" id="PTHR44846">
    <property type="entry name" value="MANNOSYL-D-GLYCERATE TRANSPORT/METABOLISM SYSTEM REPRESSOR MNGR-RELATED"/>
    <property type="match status" value="1"/>
</dbReference>
<dbReference type="PROSITE" id="PS50949">
    <property type="entry name" value="HTH_GNTR"/>
    <property type="match status" value="1"/>
</dbReference>
<evidence type="ECO:0000259" key="4">
    <source>
        <dbReference type="PROSITE" id="PS50949"/>
    </source>
</evidence>
<dbReference type="SMART" id="SM00345">
    <property type="entry name" value="HTH_GNTR"/>
    <property type="match status" value="1"/>
</dbReference>
<dbReference type="InterPro" id="IPR036390">
    <property type="entry name" value="WH_DNA-bd_sf"/>
</dbReference>
<dbReference type="PANTHER" id="PTHR44846:SF16">
    <property type="entry name" value="TRANSCRIPTIONAL REGULATOR PHNF-RELATED"/>
    <property type="match status" value="1"/>
</dbReference>
<dbReference type="Pfam" id="PF07702">
    <property type="entry name" value="UTRA"/>
    <property type="match status" value="1"/>
</dbReference>
<dbReference type="InterPro" id="IPR000524">
    <property type="entry name" value="Tscrpt_reg_HTH_GntR"/>
</dbReference>
<feature type="domain" description="HTH gntR-type" evidence="4">
    <location>
        <begin position="7"/>
        <end position="75"/>
    </location>
</feature>
<evidence type="ECO:0000256" key="1">
    <source>
        <dbReference type="ARBA" id="ARBA00023015"/>
    </source>
</evidence>
<dbReference type="EMBL" id="LICA01000111">
    <property type="protein sequence ID" value="KRO95061.1"/>
    <property type="molecule type" value="Genomic_DNA"/>
</dbReference>
<organism evidence="5 6">
    <name type="scientific">SAR92 bacterium BACL26 MAG-121220-bin70</name>
    <dbReference type="NCBI Taxonomy" id="1655626"/>
    <lineage>
        <taxon>Bacteria</taxon>
        <taxon>Pseudomonadati</taxon>
        <taxon>Pseudomonadota</taxon>
        <taxon>Gammaproteobacteria</taxon>
        <taxon>Cellvibrionales</taxon>
        <taxon>Porticoccaceae</taxon>
        <taxon>SAR92 clade</taxon>
    </lineage>
</organism>
<dbReference type="SUPFAM" id="SSF64288">
    <property type="entry name" value="Chorismate lyase-like"/>
    <property type="match status" value="1"/>
</dbReference>
<evidence type="ECO:0000256" key="2">
    <source>
        <dbReference type="ARBA" id="ARBA00023125"/>
    </source>
</evidence>
<dbReference type="Gene3D" id="1.10.10.10">
    <property type="entry name" value="Winged helix-like DNA-binding domain superfamily/Winged helix DNA-binding domain"/>
    <property type="match status" value="1"/>
</dbReference>
<gene>
    <name evidence="5" type="ORF">ABS24_00155</name>
</gene>
<dbReference type="CDD" id="cd07377">
    <property type="entry name" value="WHTH_GntR"/>
    <property type="match status" value="1"/>
</dbReference>
<evidence type="ECO:0000313" key="5">
    <source>
        <dbReference type="EMBL" id="KRO95061.1"/>
    </source>
</evidence>
<evidence type="ECO:0000313" key="6">
    <source>
        <dbReference type="Proteomes" id="UP000051213"/>
    </source>
</evidence>
<comment type="caution">
    <text evidence="5">The sequence shown here is derived from an EMBL/GenBank/DDBJ whole genome shotgun (WGS) entry which is preliminary data.</text>
</comment>
<dbReference type="Pfam" id="PF00392">
    <property type="entry name" value="GntR"/>
    <property type="match status" value="1"/>
</dbReference>
<name>A0A0R2U695_9GAMM</name>
<proteinExistence type="predicted"/>
<dbReference type="InterPro" id="IPR036388">
    <property type="entry name" value="WH-like_DNA-bd_sf"/>
</dbReference>
<dbReference type="SMART" id="SM00866">
    <property type="entry name" value="UTRA"/>
    <property type="match status" value="1"/>
</dbReference>
<dbReference type="AlphaFoldDB" id="A0A0R2U695"/>
<accession>A0A0R2U695</accession>
<dbReference type="InterPro" id="IPR028978">
    <property type="entry name" value="Chorismate_lyase_/UTRA_dom_sf"/>
</dbReference>
<dbReference type="PRINTS" id="PR00035">
    <property type="entry name" value="HTHGNTR"/>
</dbReference>
<dbReference type="Proteomes" id="UP000051213">
    <property type="component" value="Unassembled WGS sequence"/>
</dbReference>
<protein>
    <recommendedName>
        <fullName evidence="4">HTH gntR-type domain-containing protein</fullName>
    </recommendedName>
</protein>
<dbReference type="InterPro" id="IPR050679">
    <property type="entry name" value="Bact_HTH_transcr_reg"/>
</dbReference>
<dbReference type="SUPFAM" id="SSF46785">
    <property type="entry name" value="Winged helix' DNA-binding domain"/>
    <property type="match status" value="1"/>
</dbReference>
<keyword evidence="3" id="KW-0804">Transcription</keyword>
<sequence length="235" mass="26037">MVNAIKFPQFEVIKQYVRGHINSGRWPVGTRTPSENELSASFSVSRMTARRALQELAQEGLLTRAPGLGSFVAQPVPAKPSIELHNIVAIAQSKGAYSCQVLSLEQISADAELAALLGFEIDQPVYRARFLHFDGRKAIQWQEIYVNPKVAPAFLKQKFTRVVPDEYLEWIAPSGHVEYRVSAVLARSSQRRALGLMKDSQNACLQITRICTRGSMVASLSKLVHPASLYQLGTT</sequence>
<dbReference type="GO" id="GO:0003700">
    <property type="term" value="F:DNA-binding transcription factor activity"/>
    <property type="evidence" value="ECO:0007669"/>
    <property type="project" value="InterPro"/>
</dbReference>
<dbReference type="GO" id="GO:0003677">
    <property type="term" value="F:DNA binding"/>
    <property type="evidence" value="ECO:0007669"/>
    <property type="project" value="UniProtKB-KW"/>
</dbReference>
<keyword evidence="2" id="KW-0238">DNA-binding</keyword>
<dbReference type="Gene3D" id="3.40.1410.10">
    <property type="entry name" value="Chorismate lyase-like"/>
    <property type="match status" value="1"/>
</dbReference>
<dbReference type="InterPro" id="IPR011663">
    <property type="entry name" value="UTRA"/>
</dbReference>
<reference evidence="5 6" key="1">
    <citation type="submission" date="2015-10" db="EMBL/GenBank/DDBJ databases">
        <title>Metagenome-Assembled Genomes uncover a global brackish microbiome.</title>
        <authorList>
            <person name="Hugerth L.W."/>
            <person name="Larsson J."/>
            <person name="Alneberg J."/>
            <person name="Lindh M.V."/>
            <person name="Legrand C."/>
            <person name="Pinhassi J."/>
            <person name="Andersson A.F."/>
        </authorList>
    </citation>
    <scope>NUCLEOTIDE SEQUENCE [LARGE SCALE GENOMIC DNA]</scope>
    <source>
        <strain evidence="5">BACL26 MAG-121220-bin70</strain>
    </source>
</reference>
<evidence type="ECO:0000256" key="3">
    <source>
        <dbReference type="ARBA" id="ARBA00023163"/>
    </source>
</evidence>